<sequence length="76" mass="8382">MMKALVLGAAVGYVLGTRAGRERYEQINRTYHRLLDHPAVQGAAGFLRAKVSEKTGHGKNNHTAPFEKREPVLAKP</sequence>
<reference evidence="3" key="1">
    <citation type="journal article" date="2019" name="Int. J. Syst. Evol. Microbiol.">
        <title>The Global Catalogue of Microorganisms (GCM) 10K type strain sequencing project: providing services to taxonomists for standard genome sequencing and annotation.</title>
        <authorList>
            <consortium name="The Broad Institute Genomics Platform"/>
            <consortium name="The Broad Institute Genome Sequencing Center for Infectious Disease"/>
            <person name="Wu L."/>
            <person name="Ma J."/>
        </authorList>
    </citation>
    <scope>NUCLEOTIDE SEQUENCE [LARGE SCALE GENOMIC DNA]</scope>
    <source>
        <strain evidence="3">JCM 17342</strain>
    </source>
</reference>
<keyword evidence="3" id="KW-1185">Reference proteome</keyword>
<evidence type="ECO:0008006" key="4">
    <source>
        <dbReference type="Google" id="ProtNLM"/>
    </source>
</evidence>
<organism evidence="2 3">
    <name type="scientific">Allokutzneria multivorans</name>
    <dbReference type="NCBI Taxonomy" id="1142134"/>
    <lineage>
        <taxon>Bacteria</taxon>
        <taxon>Bacillati</taxon>
        <taxon>Actinomycetota</taxon>
        <taxon>Actinomycetes</taxon>
        <taxon>Pseudonocardiales</taxon>
        <taxon>Pseudonocardiaceae</taxon>
        <taxon>Allokutzneria</taxon>
    </lineage>
</organism>
<feature type="region of interest" description="Disordered" evidence="1">
    <location>
        <begin position="53"/>
        <end position="76"/>
    </location>
</feature>
<dbReference type="EMBL" id="BAABAL010000017">
    <property type="protein sequence ID" value="GAA4018117.1"/>
    <property type="molecule type" value="Genomic_DNA"/>
</dbReference>
<evidence type="ECO:0000313" key="2">
    <source>
        <dbReference type="EMBL" id="GAA4018117.1"/>
    </source>
</evidence>
<protein>
    <recommendedName>
        <fullName evidence="4">YtxH domain-containing protein</fullName>
    </recommendedName>
</protein>
<gene>
    <name evidence="2" type="ORF">GCM10022247_46950</name>
</gene>
<comment type="caution">
    <text evidence="2">The sequence shown here is derived from an EMBL/GenBank/DDBJ whole genome shotgun (WGS) entry which is preliminary data.</text>
</comment>
<proteinExistence type="predicted"/>
<feature type="compositionally biased region" description="Basic and acidic residues" evidence="1">
    <location>
        <begin position="65"/>
        <end position="76"/>
    </location>
</feature>
<name>A0ABP7SXV0_9PSEU</name>
<accession>A0ABP7SXV0</accession>
<evidence type="ECO:0000313" key="3">
    <source>
        <dbReference type="Proteomes" id="UP001501747"/>
    </source>
</evidence>
<evidence type="ECO:0000256" key="1">
    <source>
        <dbReference type="SAM" id="MobiDB-lite"/>
    </source>
</evidence>
<dbReference type="Proteomes" id="UP001501747">
    <property type="component" value="Unassembled WGS sequence"/>
</dbReference>